<name>A0ABY5ZBJ4_9ACTN</name>
<reference evidence="1" key="1">
    <citation type="submission" date="2021-04" db="EMBL/GenBank/DDBJ databases">
        <title>Biosynthetic gene clusters of Dactylosporangioum roseum.</title>
        <authorList>
            <person name="Hartkoorn R.C."/>
            <person name="Beaudoing E."/>
            <person name="Hot D."/>
            <person name="Moureu S."/>
        </authorList>
    </citation>
    <scope>NUCLEOTIDE SEQUENCE</scope>
    <source>
        <strain evidence="1">NRRL B-16295</strain>
    </source>
</reference>
<keyword evidence="2" id="KW-1185">Reference proteome</keyword>
<dbReference type="EMBL" id="CP073721">
    <property type="protein sequence ID" value="UWZ39488.1"/>
    <property type="molecule type" value="Genomic_DNA"/>
</dbReference>
<proteinExistence type="predicted"/>
<protein>
    <submittedName>
        <fullName evidence="1">Uncharacterized protein</fullName>
    </submittedName>
</protein>
<organism evidence="1 2">
    <name type="scientific">Dactylosporangium roseum</name>
    <dbReference type="NCBI Taxonomy" id="47989"/>
    <lineage>
        <taxon>Bacteria</taxon>
        <taxon>Bacillati</taxon>
        <taxon>Actinomycetota</taxon>
        <taxon>Actinomycetes</taxon>
        <taxon>Micromonosporales</taxon>
        <taxon>Micromonosporaceae</taxon>
        <taxon>Dactylosporangium</taxon>
    </lineage>
</organism>
<evidence type="ECO:0000313" key="2">
    <source>
        <dbReference type="Proteomes" id="UP001058271"/>
    </source>
</evidence>
<sequence>MERPDFDDPGGLGVPYQQVGELGFDVVEFRAHPTADAQHAALRVAGRAERFRVRSVQAQDGGQVDGLPPGVAVVARR</sequence>
<gene>
    <name evidence="1" type="ORF">Drose_15350</name>
</gene>
<accession>A0ABY5ZBJ4</accession>
<evidence type="ECO:0000313" key="1">
    <source>
        <dbReference type="EMBL" id="UWZ39488.1"/>
    </source>
</evidence>
<dbReference type="RefSeq" id="WP_260729990.1">
    <property type="nucleotide sequence ID" value="NZ_CP073721.1"/>
</dbReference>
<dbReference type="Proteomes" id="UP001058271">
    <property type="component" value="Chromosome"/>
</dbReference>